<evidence type="ECO:0000313" key="1">
    <source>
        <dbReference type="EMBL" id="ABV16449.1"/>
    </source>
</evidence>
<protein>
    <submittedName>
        <fullName evidence="1">Uncharacterized protein</fullName>
    </submittedName>
</protein>
<evidence type="ECO:0000313" key="2">
    <source>
        <dbReference type="Proteomes" id="UP000001122"/>
    </source>
</evidence>
<dbReference type="KEGG" id="ecw:EcE24377A_E0071"/>
<reference evidence="2" key="1">
    <citation type="journal article" date="2008" name="J. Bacteriol.">
        <title>The pangenome structure of Escherichia coli: comparative genomic analysis of E. coli commensal and pathogenic isolates.</title>
        <authorList>
            <person name="Rasko D.A."/>
            <person name="Rosovitz M.J."/>
            <person name="Myers G.S."/>
            <person name="Mongodin E.F."/>
            <person name="Fricke W.F."/>
            <person name="Gajer P."/>
            <person name="Crabtree J."/>
            <person name="Sebaihia M."/>
            <person name="Thomson N.R."/>
            <person name="Chaudhuri R."/>
            <person name="Henderson I.R."/>
            <person name="Sperandio V."/>
            <person name="Ravel J."/>
        </authorList>
    </citation>
    <scope>NUCLEOTIDE SEQUENCE [LARGE SCALE GENOMIC DNA]</scope>
    <source>
        <strain evidence="2">E24377A / ETEC</strain>
    </source>
</reference>
<accession>A7ZH85</accession>
<dbReference type="HOGENOM" id="CLU_3389178_0_0_6"/>
<sequence>MIIFIIFFLEIRTDNLFSHLSNLHLRKNRAFL</sequence>
<proteinExistence type="predicted"/>
<organism evidence="1 2">
    <name type="scientific">Escherichia coli O139:H28 (strain E24377A / ETEC)</name>
    <dbReference type="NCBI Taxonomy" id="331111"/>
    <lineage>
        <taxon>Bacteria</taxon>
        <taxon>Pseudomonadati</taxon>
        <taxon>Pseudomonadota</taxon>
        <taxon>Gammaproteobacteria</taxon>
        <taxon>Enterobacterales</taxon>
        <taxon>Enterobacteriaceae</taxon>
        <taxon>Escherichia</taxon>
    </lineage>
</organism>
<dbReference type="EMBL" id="CP000799">
    <property type="protein sequence ID" value="ABV16449.1"/>
    <property type="molecule type" value="Genomic_DNA"/>
</dbReference>
<name>A7ZH85_ECO24</name>
<keyword evidence="1" id="KW-0614">Plasmid</keyword>
<geneLocation type="plasmid" evidence="1 2">
    <name>pETEC_74</name>
</geneLocation>
<dbReference type="AlphaFoldDB" id="A7ZH85"/>
<gene>
    <name evidence="1" type="ordered locus">EcE24377A_E0071</name>
</gene>
<dbReference type="Proteomes" id="UP000001122">
    <property type="component" value="Plasmid pETEC_74"/>
</dbReference>
<keyword evidence="2" id="KW-1185">Reference proteome</keyword>